<dbReference type="AlphaFoldDB" id="A0A3N2Q6P2"/>
<feature type="signal peptide" evidence="1">
    <location>
        <begin position="1"/>
        <end position="18"/>
    </location>
</feature>
<reference evidence="2 3" key="1">
    <citation type="journal article" date="2018" name="Mol. Ecol.">
        <title>The obligate alkalophilic soda-lake fungus Sodiomyces alkalinus has shifted to a protein diet.</title>
        <authorList>
            <person name="Grum-Grzhimaylo A.A."/>
            <person name="Falkoski D.L."/>
            <person name="van den Heuvel J."/>
            <person name="Valero-Jimenez C.A."/>
            <person name="Min B."/>
            <person name="Choi I.G."/>
            <person name="Lipzen A."/>
            <person name="Daum C.G."/>
            <person name="Aanen D.K."/>
            <person name="Tsang A."/>
            <person name="Henrissat B."/>
            <person name="Bilanenko E.N."/>
            <person name="de Vries R.P."/>
            <person name="van Kan J.A.L."/>
            <person name="Grigoriev I.V."/>
            <person name="Debets A.J.M."/>
        </authorList>
    </citation>
    <scope>NUCLEOTIDE SEQUENCE [LARGE SCALE GENOMIC DNA]</scope>
    <source>
        <strain evidence="2 3">F11</strain>
    </source>
</reference>
<feature type="chain" id="PRO_5018257700" description="Secreted protein" evidence="1">
    <location>
        <begin position="19"/>
        <end position="85"/>
    </location>
</feature>
<evidence type="ECO:0000256" key="1">
    <source>
        <dbReference type="SAM" id="SignalP"/>
    </source>
</evidence>
<dbReference type="GeneID" id="39582213"/>
<dbReference type="Proteomes" id="UP000272025">
    <property type="component" value="Unassembled WGS sequence"/>
</dbReference>
<keyword evidence="3" id="KW-1185">Reference proteome</keyword>
<dbReference type="EMBL" id="ML119051">
    <property type="protein sequence ID" value="ROT42367.1"/>
    <property type="molecule type" value="Genomic_DNA"/>
</dbReference>
<gene>
    <name evidence="2" type="ORF">SODALDRAFT_354504</name>
</gene>
<sequence length="85" mass="9119">MHTTITAASLVHTLSVSTMLLSDPRSSTTSTGQANACLTFNLNSKGLQRLSQWYFDNDCNSTSSVTIMVNILRKTQGVSEPGAIP</sequence>
<keyword evidence="1" id="KW-0732">Signal</keyword>
<protein>
    <recommendedName>
        <fullName evidence="4">Secreted protein</fullName>
    </recommendedName>
</protein>
<dbReference type="RefSeq" id="XP_028470173.1">
    <property type="nucleotide sequence ID" value="XM_028613735.1"/>
</dbReference>
<evidence type="ECO:0000313" key="3">
    <source>
        <dbReference type="Proteomes" id="UP000272025"/>
    </source>
</evidence>
<evidence type="ECO:0008006" key="4">
    <source>
        <dbReference type="Google" id="ProtNLM"/>
    </source>
</evidence>
<evidence type="ECO:0000313" key="2">
    <source>
        <dbReference type="EMBL" id="ROT42367.1"/>
    </source>
</evidence>
<proteinExistence type="predicted"/>
<organism evidence="2 3">
    <name type="scientific">Sodiomyces alkalinus (strain CBS 110278 / VKM F-3762 / F11)</name>
    <name type="common">Alkaliphilic filamentous fungus</name>
    <dbReference type="NCBI Taxonomy" id="1314773"/>
    <lineage>
        <taxon>Eukaryota</taxon>
        <taxon>Fungi</taxon>
        <taxon>Dikarya</taxon>
        <taxon>Ascomycota</taxon>
        <taxon>Pezizomycotina</taxon>
        <taxon>Sordariomycetes</taxon>
        <taxon>Hypocreomycetidae</taxon>
        <taxon>Glomerellales</taxon>
        <taxon>Plectosphaerellaceae</taxon>
        <taxon>Sodiomyces</taxon>
    </lineage>
</organism>
<accession>A0A3N2Q6P2</accession>
<name>A0A3N2Q6P2_SODAK</name>